<keyword evidence="2" id="KW-1185">Reference proteome</keyword>
<gene>
    <name evidence="1" type="ORF">HHK36_029655</name>
</gene>
<name>A0A834YEC0_TETSI</name>
<dbReference type="OrthoDB" id="1749265at2759"/>
<protein>
    <submittedName>
        <fullName evidence="1">Uncharacterized protein</fullName>
    </submittedName>
</protein>
<organism evidence="1 2">
    <name type="scientific">Tetracentron sinense</name>
    <name type="common">Spur-leaf</name>
    <dbReference type="NCBI Taxonomy" id="13715"/>
    <lineage>
        <taxon>Eukaryota</taxon>
        <taxon>Viridiplantae</taxon>
        <taxon>Streptophyta</taxon>
        <taxon>Embryophyta</taxon>
        <taxon>Tracheophyta</taxon>
        <taxon>Spermatophyta</taxon>
        <taxon>Magnoliopsida</taxon>
        <taxon>Trochodendrales</taxon>
        <taxon>Trochodendraceae</taxon>
        <taxon>Tetracentron</taxon>
    </lineage>
</organism>
<dbReference type="PANTHER" id="PTHR34222:SF88">
    <property type="entry name" value="ZINC FINGER, CCHC-TYPE"/>
    <property type="match status" value="1"/>
</dbReference>
<comment type="caution">
    <text evidence="1">The sequence shown here is derived from an EMBL/GenBank/DDBJ whole genome shotgun (WGS) entry which is preliminary data.</text>
</comment>
<accession>A0A834YEC0</accession>
<dbReference type="EMBL" id="JABCRI010000023">
    <property type="protein sequence ID" value="KAF8378316.1"/>
    <property type="molecule type" value="Genomic_DNA"/>
</dbReference>
<dbReference type="CDD" id="cd11444">
    <property type="entry name" value="bHLH_AtIBH1_like"/>
    <property type="match status" value="1"/>
</dbReference>
<dbReference type="AlphaFoldDB" id="A0A834YEC0"/>
<dbReference type="InterPro" id="IPR044549">
    <property type="entry name" value="bHLH_AtIBH1-like"/>
</dbReference>
<reference evidence="1 2" key="1">
    <citation type="submission" date="2020-04" db="EMBL/GenBank/DDBJ databases">
        <title>Plant Genome Project.</title>
        <authorList>
            <person name="Zhang R.-G."/>
        </authorList>
    </citation>
    <scope>NUCLEOTIDE SEQUENCE [LARGE SCALE GENOMIC DNA]</scope>
    <source>
        <strain evidence="1">YNK0</strain>
        <tissue evidence="1">Leaf</tissue>
    </source>
</reference>
<dbReference type="GO" id="GO:0006355">
    <property type="term" value="P:regulation of DNA-templated transcription"/>
    <property type="evidence" value="ECO:0007669"/>
    <property type="project" value="InterPro"/>
</dbReference>
<dbReference type="Proteomes" id="UP000655225">
    <property type="component" value="Unassembled WGS sequence"/>
</dbReference>
<sequence length="360" mass="40014">MDSSGCREASVRRGGREIYKEMCGRRRGRRVVRGSVRMKVRRLQRLVPGGRGLEPDRLFLRTADYILHLRLQVNVLQALSKFSWNETYEGEFCNSLQLYETYDGIRACSVSLIVFIITCCHVVSQILAMDQLPSVSKAYVVINQEEKQRLLHLPPPNPAESIAIAARTGNQNTTCGYQTPYGRSYCDHCGIFGHIKAKCYKVVGYPPNWGRSKKAHTSQPSAHVASMIENSTKDLNHNIAMPDASSTAAHAPVPLHSLTADQYQQLLTLLNANGSLAAANLAVLGMKRMKENSAIPCSSMKLIIFKEELQLLQQVSPCIKFHHICRIQNVDVHNLAKQALHVGNMGSVSVLHNETALSIP</sequence>
<evidence type="ECO:0000313" key="2">
    <source>
        <dbReference type="Proteomes" id="UP000655225"/>
    </source>
</evidence>
<evidence type="ECO:0000313" key="1">
    <source>
        <dbReference type="EMBL" id="KAF8378316.1"/>
    </source>
</evidence>
<proteinExistence type="predicted"/>
<dbReference type="PANTHER" id="PTHR34222">
    <property type="entry name" value="GAG_PRE-INTEGRS DOMAIN-CONTAINING PROTEIN"/>
    <property type="match status" value="1"/>
</dbReference>